<dbReference type="InterPro" id="IPR023606">
    <property type="entry name" value="CoA-Trfase_III_dom_1_sf"/>
</dbReference>
<evidence type="ECO:0000313" key="2">
    <source>
        <dbReference type="EMBL" id="RSH86039.1"/>
    </source>
</evidence>
<dbReference type="GeneID" id="39588782"/>
<dbReference type="InterPro" id="IPR003673">
    <property type="entry name" value="CoA-Trfase_fam_III"/>
</dbReference>
<dbReference type="PANTHER" id="PTHR48229:SF2">
    <property type="entry name" value="CAIB_BAIF FAMILY PROTEIN"/>
    <property type="match status" value="1"/>
</dbReference>
<gene>
    <name evidence="2" type="ORF">EHS24_004239</name>
</gene>
<dbReference type="GO" id="GO:0003824">
    <property type="term" value="F:catalytic activity"/>
    <property type="evidence" value="ECO:0007669"/>
    <property type="project" value="InterPro"/>
</dbReference>
<dbReference type="InterPro" id="IPR052985">
    <property type="entry name" value="CoA-trans_III_biosynth/detox"/>
</dbReference>
<protein>
    <submittedName>
        <fullName evidence="2">Uncharacterized protein</fullName>
    </submittedName>
</protein>
<dbReference type="PANTHER" id="PTHR48229">
    <property type="entry name" value="CAIB/BAIF FAMILY ENZYME (AFU_ORTHOLOGUE AFUA_1G05360)-RELATED"/>
    <property type="match status" value="1"/>
</dbReference>
<dbReference type="Pfam" id="PF02515">
    <property type="entry name" value="CoA_transf_3"/>
    <property type="match status" value="1"/>
</dbReference>
<dbReference type="SUPFAM" id="SSF89796">
    <property type="entry name" value="CoA-transferase family III (CaiB/BaiF)"/>
    <property type="match status" value="2"/>
</dbReference>
<dbReference type="AlphaFoldDB" id="A0A427Y4M6"/>
<sequence>MTADTDYSVPGVATETFVELLNDPRLAIPDAVKEAAKKVSFDGTAVPFLCVPSKFAEAIAAVKGLEAAFAGAIAQQRFNVDAGQVVIDTDHAALFVFSAFSTTLNGKPSLDRAASAHLRDTDIHDSGKHRYRQMATNIYKTKDGRYFHLHGSMNARPSMTMVGVDPERTEITDAEEIRKIYGDAVAKWNAEDIDKAANEEYRQAGTICYTWDEFKQLEQGKAIINCPIYELSEVAPTPPVAWPPATKQMALSGIKVLELTRVIAGPAVGKGLAEHGATVLRITSSTLPDLGILNPDLSQGKYNADLNLKTPEGKRILAELIKDADVFIDGYRPGCVAGLGFGREQVRKLNPNIIHVRENCYGWHGPWQGRSGWQQVSDCLTGLSRVFGESLGLDEPVVPIFPNSDFGAGASGLVGAMHALYLRATKGGVFDLDLSLSYYNVFLMGLGTYPDEVYAKVKTKVPLRHDWDMTTSLPIVIPELVVARPDVFMSPKFWHTLDAPALSGKIRTVAPVIKFSGPIEVIVQRGPVQNGDDPAEWPKA</sequence>
<keyword evidence="3" id="KW-1185">Reference proteome</keyword>
<name>A0A427Y4M6_9TREE</name>
<organism evidence="2 3">
    <name type="scientific">Apiotrichum porosum</name>
    <dbReference type="NCBI Taxonomy" id="105984"/>
    <lineage>
        <taxon>Eukaryota</taxon>
        <taxon>Fungi</taxon>
        <taxon>Dikarya</taxon>
        <taxon>Basidiomycota</taxon>
        <taxon>Agaricomycotina</taxon>
        <taxon>Tremellomycetes</taxon>
        <taxon>Trichosporonales</taxon>
        <taxon>Trichosporonaceae</taxon>
        <taxon>Apiotrichum</taxon>
    </lineage>
</organism>
<dbReference type="RefSeq" id="XP_028478824.1">
    <property type="nucleotide sequence ID" value="XM_028619852.1"/>
</dbReference>
<dbReference type="STRING" id="105984.A0A427Y4M6"/>
<comment type="similarity">
    <text evidence="1">Belongs to the CoA-transferase III family.</text>
</comment>
<dbReference type="Proteomes" id="UP000279236">
    <property type="component" value="Unassembled WGS sequence"/>
</dbReference>
<proteinExistence type="inferred from homology"/>
<comment type="caution">
    <text evidence="2">The sequence shown here is derived from an EMBL/GenBank/DDBJ whole genome shotgun (WGS) entry which is preliminary data.</text>
</comment>
<reference evidence="2 3" key="1">
    <citation type="submission" date="2018-11" db="EMBL/GenBank/DDBJ databases">
        <title>Genome sequence of Apiotrichum porosum DSM 27194.</title>
        <authorList>
            <person name="Aliyu H."/>
            <person name="Gorte O."/>
            <person name="Ochsenreither K."/>
        </authorList>
    </citation>
    <scope>NUCLEOTIDE SEQUENCE [LARGE SCALE GENOMIC DNA]</scope>
    <source>
        <strain evidence="2 3">DSM 27194</strain>
    </source>
</reference>
<dbReference type="EMBL" id="RSCE01000002">
    <property type="protein sequence ID" value="RSH86039.1"/>
    <property type="molecule type" value="Genomic_DNA"/>
</dbReference>
<accession>A0A427Y4M6</accession>
<evidence type="ECO:0000313" key="3">
    <source>
        <dbReference type="Proteomes" id="UP000279236"/>
    </source>
</evidence>
<evidence type="ECO:0000256" key="1">
    <source>
        <dbReference type="ARBA" id="ARBA00008383"/>
    </source>
</evidence>
<dbReference type="Gene3D" id="3.40.50.10540">
    <property type="entry name" value="Crotonobetainyl-coa:carnitine coa-transferase, domain 1"/>
    <property type="match status" value="1"/>
</dbReference>
<dbReference type="OrthoDB" id="2308815at2759"/>